<comment type="caution">
    <text evidence="1">The sequence shown here is derived from an EMBL/GenBank/DDBJ whole genome shotgun (WGS) entry which is preliminary data.</text>
</comment>
<accession>A0A3M7QIL4</accession>
<dbReference type="EMBL" id="REGN01006075">
    <property type="protein sequence ID" value="RNA10984.1"/>
    <property type="molecule type" value="Genomic_DNA"/>
</dbReference>
<gene>
    <name evidence="1" type="ORF">BpHYR1_023789</name>
</gene>
<reference evidence="1 2" key="1">
    <citation type="journal article" date="2018" name="Sci. Rep.">
        <title>Genomic signatures of local adaptation to the degree of environmental predictability in rotifers.</title>
        <authorList>
            <person name="Franch-Gras L."/>
            <person name="Hahn C."/>
            <person name="Garcia-Roger E.M."/>
            <person name="Carmona M.J."/>
            <person name="Serra M."/>
            <person name="Gomez A."/>
        </authorList>
    </citation>
    <scope>NUCLEOTIDE SEQUENCE [LARGE SCALE GENOMIC DNA]</scope>
    <source>
        <strain evidence="1">HYR1</strain>
    </source>
</reference>
<dbReference type="Proteomes" id="UP000276133">
    <property type="component" value="Unassembled WGS sequence"/>
</dbReference>
<organism evidence="1 2">
    <name type="scientific">Brachionus plicatilis</name>
    <name type="common">Marine rotifer</name>
    <name type="synonym">Brachionus muelleri</name>
    <dbReference type="NCBI Taxonomy" id="10195"/>
    <lineage>
        <taxon>Eukaryota</taxon>
        <taxon>Metazoa</taxon>
        <taxon>Spiralia</taxon>
        <taxon>Gnathifera</taxon>
        <taxon>Rotifera</taxon>
        <taxon>Eurotatoria</taxon>
        <taxon>Monogononta</taxon>
        <taxon>Pseudotrocha</taxon>
        <taxon>Ploima</taxon>
        <taxon>Brachionidae</taxon>
        <taxon>Brachionus</taxon>
    </lineage>
</organism>
<sequence length="112" mass="13257">MDIFRHRFLIYVYDNVKIFKLRNFARLEKIETKKKQRLKSRNRTRCLLWLEEQKRIDELGSFNLSNLHRKISKISIKICTIGAGLASALKSDHVSWYPALSGRLLLICFSMN</sequence>
<evidence type="ECO:0000313" key="2">
    <source>
        <dbReference type="Proteomes" id="UP000276133"/>
    </source>
</evidence>
<evidence type="ECO:0000313" key="1">
    <source>
        <dbReference type="EMBL" id="RNA10984.1"/>
    </source>
</evidence>
<keyword evidence="2" id="KW-1185">Reference proteome</keyword>
<name>A0A3M7QIL4_BRAPC</name>
<protein>
    <submittedName>
        <fullName evidence="1">Uncharacterized protein</fullName>
    </submittedName>
</protein>
<dbReference type="AlphaFoldDB" id="A0A3M7QIL4"/>
<proteinExistence type="predicted"/>